<reference evidence="7" key="3">
    <citation type="submission" date="2025-09" db="UniProtKB">
        <authorList>
            <consortium name="Ensembl"/>
        </authorList>
    </citation>
    <scope>IDENTIFICATION</scope>
    <source>
        <strain evidence="7">Thoroughbred</strain>
    </source>
</reference>
<gene>
    <name evidence="7" type="primary">LOC102148739</name>
</gene>
<dbReference type="Gene3D" id="3.40.50.300">
    <property type="entry name" value="P-loop containing nucleotide triphosphate hydrolases"/>
    <property type="match status" value="1"/>
</dbReference>
<keyword evidence="4" id="KW-0547">Nucleotide-binding</keyword>
<accession>A0A9L0SSV2</accession>
<reference evidence="7 8" key="1">
    <citation type="journal article" date="2009" name="Science">
        <title>Genome sequence, comparative analysis, and population genetics of the domestic horse.</title>
        <authorList>
            <consortium name="Broad Institute Genome Sequencing Platform"/>
            <consortium name="Broad Institute Whole Genome Assembly Team"/>
            <person name="Wade C.M."/>
            <person name="Giulotto E."/>
            <person name="Sigurdsson S."/>
            <person name="Zoli M."/>
            <person name="Gnerre S."/>
            <person name="Imsland F."/>
            <person name="Lear T.L."/>
            <person name="Adelson D.L."/>
            <person name="Bailey E."/>
            <person name="Bellone R.R."/>
            <person name="Bloecker H."/>
            <person name="Distl O."/>
            <person name="Edgar R.C."/>
            <person name="Garber M."/>
            <person name="Leeb T."/>
            <person name="Mauceli E."/>
            <person name="MacLeod J.N."/>
            <person name="Penedo M.C.T."/>
            <person name="Raison J.M."/>
            <person name="Sharpe T."/>
            <person name="Vogel J."/>
            <person name="Andersson L."/>
            <person name="Antczak D.F."/>
            <person name="Biagi T."/>
            <person name="Binns M.M."/>
            <person name="Chowdhary B.P."/>
            <person name="Coleman S.J."/>
            <person name="Della Valle G."/>
            <person name="Fryc S."/>
            <person name="Guerin G."/>
            <person name="Hasegawa T."/>
            <person name="Hill E.W."/>
            <person name="Jurka J."/>
            <person name="Kiialainen A."/>
            <person name="Lindgren G."/>
            <person name="Liu J."/>
            <person name="Magnani E."/>
            <person name="Mickelson J.R."/>
            <person name="Murray J."/>
            <person name="Nergadze S.G."/>
            <person name="Onofrio R."/>
            <person name="Pedroni S."/>
            <person name="Piras M.F."/>
            <person name="Raudsepp T."/>
            <person name="Rocchi M."/>
            <person name="Roeed K.H."/>
            <person name="Ryder O.A."/>
            <person name="Searle S."/>
            <person name="Skow L."/>
            <person name="Swinburne J.E."/>
            <person name="Syvaenen A.C."/>
            <person name="Tozaki T."/>
            <person name="Valberg S.J."/>
            <person name="Vaudin M."/>
            <person name="White J.R."/>
            <person name="Zody M.C."/>
            <person name="Lander E.S."/>
            <person name="Lindblad-Toh K."/>
        </authorList>
    </citation>
    <scope>NUCLEOTIDE SEQUENCE [LARGE SCALE GENOMIC DNA]</scope>
    <source>
        <strain evidence="7 8">Thoroughbred</strain>
    </source>
</reference>
<dbReference type="Pfam" id="PF05729">
    <property type="entry name" value="NACHT"/>
    <property type="match status" value="1"/>
</dbReference>
<keyword evidence="5" id="KW-0067">ATP-binding</keyword>
<reference evidence="7" key="2">
    <citation type="submission" date="2025-08" db="UniProtKB">
        <authorList>
            <consortium name="Ensembl"/>
        </authorList>
    </citation>
    <scope>IDENTIFICATION</scope>
    <source>
        <strain evidence="7">Thoroughbred</strain>
    </source>
</reference>
<sequence length="1012" mass="114156">MAAQSHHLCFGLRSSSFARMNSQKKRKDMEPACTWSLLSEQKAASGSLASYSWKELIDYREVFRKHLKEKYLKIGVDKCYHHGKHIESRLLVVKEHCISEEASCGIPQQDNFIEMEHVFDPDEEGSSSSRTVVLQGCAGTGKTAVVHKFMFDWAAGTVTPGRFDYLIYVNCREISHIANLSAADLITNTFQDINGPILDVTLMYPEKLLFILDGFPELQHTIGDQEEDLSANPQERKPVETLLCSFVRKKLFPESSLLITARPTTMKKLHSLLKQPIQAEILWFTDAEKRAYFLSQFLGANTAMRVFYDLRESEGLDIMSSLPIISWMICSVLQSQGDDDRTLMRSLQTMTDVYLFYFSKCLKTLTGVSVWKGQSCLWGLCSLAAKGLQNQQVLFEVSDLRRHGIGVYDTNCTFLNHFLKKAEGGVNVYTFLHFSFQEFLTAVFYALKNDSSWMFFDQVGKTWQEIFQQYGKGFSSLTIQFLFGLLHKGKGKALETTFGRKVSPGLREELLKWTEKEIKDKSSRLQIEPMDLFHCLYEIQEEEYAKRIIGDLNSIILLQPTYTKMDILAMSFCVKSSHSHLSVTLKCQHLLGFEEEERASAFMPPALTLNQSFQLCNLPVSRLHLLCQVLRNPDCKIRDLKLYRCLISPASCEALAAVLSTSQWLTELEVSETKLETSAFKFLCEGLKDPNCKLQKLKLCDSILPESSEAVCKYLASVLICNPHLTELDLSENPLGDTGVKYLCEGLRHSNCKVEKLDLSTCHLTDASCVELSSFLQVSQTLKELIVFANALGDTGVQHLCGGLRHTKGIIENLVLSECSLSAACCESLAQVLRSTWSLTRLLLINNKIEDLGLKLLCEGLKQPDCQLKDLALWTCNLTGECCQDLCNALYTNEQLRVLDLSDNALGDEGMQVLCEGLKQPSCKLQTLWLAQCHLTDACSGALASVLNRNENLTLLDLSGNDFKDFGVQMLCDALIHPICKLQEFYIDTDHLHEETLRKMEALKISKPGITW</sequence>
<keyword evidence="2" id="KW-0433">Leucine-rich repeat</keyword>
<dbReference type="InterPro" id="IPR027417">
    <property type="entry name" value="P-loop_NTPase"/>
</dbReference>
<dbReference type="PANTHER" id="PTHR45690:SF3">
    <property type="entry name" value="NACHT DOMAIN-CONTAINING PROTEIN"/>
    <property type="match status" value="1"/>
</dbReference>
<dbReference type="CDD" id="cd00116">
    <property type="entry name" value="LRR_RI"/>
    <property type="match status" value="1"/>
</dbReference>
<proteinExistence type="inferred from homology"/>
<dbReference type="GeneTree" id="ENSGT00940000164181"/>
<dbReference type="SUPFAM" id="SSF52047">
    <property type="entry name" value="RNI-like"/>
    <property type="match status" value="1"/>
</dbReference>
<dbReference type="InterPro" id="IPR007111">
    <property type="entry name" value="NACHT_NTPase"/>
</dbReference>
<dbReference type="SUPFAM" id="SSF52540">
    <property type="entry name" value="P-loop containing nucleoside triphosphate hydrolases"/>
    <property type="match status" value="1"/>
</dbReference>
<keyword evidence="3" id="KW-0677">Repeat</keyword>
<dbReference type="FunFam" id="3.80.10.10:FF:001767">
    <property type="entry name" value="NACHT, LRR and PYD domains-containing protein 12 isoform X2"/>
    <property type="match status" value="1"/>
</dbReference>
<name>A0A9L0SSV2_HORSE</name>
<dbReference type="InterPro" id="IPR041267">
    <property type="entry name" value="NLRP_HD2"/>
</dbReference>
<dbReference type="InterPro" id="IPR032675">
    <property type="entry name" value="LRR_dom_sf"/>
</dbReference>
<evidence type="ECO:0000313" key="8">
    <source>
        <dbReference type="Proteomes" id="UP000002281"/>
    </source>
</evidence>
<dbReference type="Pfam" id="PF17776">
    <property type="entry name" value="NLRC4_HD2"/>
    <property type="match status" value="1"/>
</dbReference>
<evidence type="ECO:0000256" key="5">
    <source>
        <dbReference type="ARBA" id="ARBA00022840"/>
    </source>
</evidence>
<dbReference type="InterPro" id="IPR050637">
    <property type="entry name" value="NLRP_innate_immun_reg"/>
</dbReference>
<dbReference type="AlphaFoldDB" id="A0A9L0SSV2"/>
<evidence type="ECO:0000259" key="6">
    <source>
        <dbReference type="PROSITE" id="PS50837"/>
    </source>
</evidence>
<dbReference type="FunFam" id="3.40.50.300:FF:000442">
    <property type="entry name" value="NACHT, LRR and PYD domains-containing protein 3"/>
    <property type="match status" value="1"/>
</dbReference>
<evidence type="ECO:0000256" key="3">
    <source>
        <dbReference type="ARBA" id="ARBA00022737"/>
    </source>
</evidence>
<keyword evidence="8" id="KW-1185">Reference proteome</keyword>
<dbReference type="GO" id="GO:0005524">
    <property type="term" value="F:ATP binding"/>
    <property type="evidence" value="ECO:0007669"/>
    <property type="project" value="UniProtKB-KW"/>
</dbReference>
<evidence type="ECO:0000313" key="7">
    <source>
        <dbReference type="Ensembl" id="ENSECAP00000077308.1"/>
    </source>
</evidence>
<feature type="domain" description="NACHT" evidence="6">
    <location>
        <begin position="130"/>
        <end position="263"/>
    </location>
</feature>
<dbReference type="PROSITE" id="PS50837">
    <property type="entry name" value="NACHT"/>
    <property type="match status" value="1"/>
</dbReference>
<dbReference type="Pfam" id="PF17779">
    <property type="entry name" value="WHD_NOD2"/>
    <property type="match status" value="1"/>
</dbReference>
<dbReference type="PANTHER" id="PTHR45690">
    <property type="entry name" value="NACHT, LRR AND PYD DOMAINS-CONTAINING PROTEIN 12"/>
    <property type="match status" value="1"/>
</dbReference>
<dbReference type="Proteomes" id="UP000002281">
    <property type="component" value="Chromosome X"/>
</dbReference>
<dbReference type="Pfam" id="PF13516">
    <property type="entry name" value="LRR_6"/>
    <property type="match status" value="5"/>
</dbReference>
<dbReference type="InterPro" id="IPR001611">
    <property type="entry name" value="Leu-rich_rpt"/>
</dbReference>
<organism evidence="7 8">
    <name type="scientific">Equus caballus</name>
    <name type="common">Horse</name>
    <dbReference type="NCBI Taxonomy" id="9796"/>
    <lineage>
        <taxon>Eukaryota</taxon>
        <taxon>Metazoa</taxon>
        <taxon>Chordata</taxon>
        <taxon>Craniata</taxon>
        <taxon>Vertebrata</taxon>
        <taxon>Euteleostomi</taxon>
        <taxon>Mammalia</taxon>
        <taxon>Eutheria</taxon>
        <taxon>Laurasiatheria</taxon>
        <taxon>Perissodactyla</taxon>
        <taxon>Equidae</taxon>
        <taxon>Equus</taxon>
    </lineage>
</organism>
<evidence type="ECO:0000256" key="4">
    <source>
        <dbReference type="ARBA" id="ARBA00022741"/>
    </source>
</evidence>
<dbReference type="Ensembl" id="ENSECAT00000090115.1">
    <property type="protein sequence ID" value="ENSECAP00000077308.1"/>
    <property type="gene ID" value="ENSECAG00000003988.4"/>
</dbReference>
<dbReference type="InterPro" id="IPR041075">
    <property type="entry name" value="NOD1/2_WH"/>
</dbReference>
<evidence type="ECO:0000256" key="1">
    <source>
        <dbReference type="ARBA" id="ARBA00008665"/>
    </source>
</evidence>
<evidence type="ECO:0000256" key="2">
    <source>
        <dbReference type="ARBA" id="ARBA00022614"/>
    </source>
</evidence>
<comment type="similarity">
    <text evidence="1">Belongs to the NLRP family.</text>
</comment>
<dbReference type="Gene3D" id="3.80.10.10">
    <property type="entry name" value="Ribonuclease Inhibitor"/>
    <property type="match status" value="2"/>
</dbReference>
<dbReference type="SMART" id="SM00368">
    <property type="entry name" value="LRR_RI"/>
    <property type="match status" value="12"/>
</dbReference>
<protein>
    <recommendedName>
        <fullName evidence="6">NACHT domain-containing protein</fullName>
    </recommendedName>
</protein>